<proteinExistence type="predicted"/>
<dbReference type="AlphaFoldDB" id="A0A2X2VPN2"/>
<sequence length="52" mass="6032">MITIGQFLFGFRLVKRMTVTHRHARDGKGDKTKELRNNVPDISLVVDDVRSY</sequence>
<name>A0A2X2VPN2_CITKO</name>
<gene>
    <name evidence="1" type="ORF">NCTC10786_02599</name>
</gene>
<organism evidence="1 2">
    <name type="scientific">Citrobacter koseri</name>
    <name type="common">Citrobacter diversus</name>
    <dbReference type="NCBI Taxonomy" id="545"/>
    <lineage>
        <taxon>Bacteria</taxon>
        <taxon>Pseudomonadati</taxon>
        <taxon>Pseudomonadota</taxon>
        <taxon>Gammaproteobacteria</taxon>
        <taxon>Enterobacterales</taxon>
        <taxon>Enterobacteriaceae</taxon>
        <taxon>Citrobacter</taxon>
    </lineage>
</organism>
<evidence type="ECO:0000313" key="1">
    <source>
        <dbReference type="EMBL" id="SQB28827.1"/>
    </source>
</evidence>
<reference evidence="1 2" key="1">
    <citation type="submission" date="2018-06" db="EMBL/GenBank/DDBJ databases">
        <authorList>
            <consortium name="Pathogen Informatics"/>
            <person name="Doyle S."/>
        </authorList>
    </citation>
    <scope>NUCLEOTIDE SEQUENCE [LARGE SCALE GENOMIC DNA]</scope>
    <source>
        <strain evidence="1 2">NCTC10786</strain>
    </source>
</reference>
<protein>
    <submittedName>
        <fullName evidence="1">Uncharacterized protein</fullName>
    </submittedName>
</protein>
<evidence type="ECO:0000313" key="2">
    <source>
        <dbReference type="Proteomes" id="UP000251584"/>
    </source>
</evidence>
<accession>A0A2X2VPN2</accession>
<dbReference type="EMBL" id="UAVY01000004">
    <property type="protein sequence ID" value="SQB28827.1"/>
    <property type="molecule type" value="Genomic_DNA"/>
</dbReference>
<dbReference type="Proteomes" id="UP000251584">
    <property type="component" value="Unassembled WGS sequence"/>
</dbReference>